<sequence length="154" mass="16315">LTLILILVLILVQPMISAWASSVVNALYYATIVISNNSTANTNVATVANISTQNLIAGGYLNSTANNTVVRNSSGADIPFQPAYSPSSDFWCFWVPTIGEDAYLTYLLYTDNSFGGEIAYFPDAAGMTIADNASLEPTANFSLQLSGRVDTGAA</sequence>
<evidence type="ECO:0000313" key="1">
    <source>
        <dbReference type="EMBL" id="GAH07663.1"/>
    </source>
</evidence>
<gene>
    <name evidence="1" type="ORF">S01H4_62650</name>
</gene>
<dbReference type="EMBL" id="BART01037446">
    <property type="protein sequence ID" value="GAH07663.1"/>
    <property type="molecule type" value="Genomic_DNA"/>
</dbReference>
<accession>X1EG81</accession>
<protein>
    <submittedName>
        <fullName evidence="1">Uncharacterized protein</fullName>
    </submittedName>
</protein>
<feature type="non-terminal residue" evidence="1">
    <location>
        <position position="154"/>
    </location>
</feature>
<reference evidence="1" key="1">
    <citation type="journal article" date="2014" name="Front. Microbiol.">
        <title>High frequency of phylogenetically diverse reductive dehalogenase-homologous genes in deep subseafloor sedimentary metagenomes.</title>
        <authorList>
            <person name="Kawai M."/>
            <person name="Futagami T."/>
            <person name="Toyoda A."/>
            <person name="Takaki Y."/>
            <person name="Nishi S."/>
            <person name="Hori S."/>
            <person name="Arai W."/>
            <person name="Tsubouchi T."/>
            <person name="Morono Y."/>
            <person name="Uchiyama I."/>
            <person name="Ito T."/>
            <person name="Fujiyama A."/>
            <person name="Inagaki F."/>
            <person name="Takami H."/>
        </authorList>
    </citation>
    <scope>NUCLEOTIDE SEQUENCE</scope>
    <source>
        <strain evidence="1">Expedition CK06-06</strain>
    </source>
</reference>
<name>X1EG81_9ZZZZ</name>
<dbReference type="AlphaFoldDB" id="X1EG81"/>
<feature type="non-terminal residue" evidence="1">
    <location>
        <position position="1"/>
    </location>
</feature>
<proteinExistence type="predicted"/>
<comment type="caution">
    <text evidence="1">The sequence shown here is derived from an EMBL/GenBank/DDBJ whole genome shotgun (WGS) entry which is preliminary data.</text>
</comment>
<organism evidence="1">
    <name type="scientific">marine sediment metagenome</name>
    <dbReference type="NCBI Taxonomy" id="412755"/>
    <lineage>
        <taxon>unclassified sequences</taxon>
        <taxon>metagenomes</taxon>
        <taxon>ecological metagenomes</taxon>
    </lineage>
</organism>